<name>A0AA45W0G9_9RHOB</name>
<dbReference type="RefSeq" id="WP_076522175.1">
    <property type="nucleotide sequence ID" value="NZ_CP067140.1"/>
</dbReference>
<dbReference type="AlphaFoldDB" id="A0AA45W0G9"/>
<reference evidence="1 3" key="1">
    <citation type="submission" date="2017-01" db="EMBL/GenBank/DDBJ databases">
        <authorList>
            <person name="Varghese N."/>
            <person name="Submissions S."/>
        </authorList>
    </citation>
    <scope>NUCLEOTIDE SEQUENCE [LARGE SCALE GENOMIC DNA]</scope>
    <source>
        <strain evidence="1 3">DSM 18447</strain>
    </source>
</reference>
<evidence type="ECO:0000313" key="2">
    <source>
        <dbReference type="EMBL" id="WCR03164.1"/>
    </source>
</evidence>
<gene>
    <name evidence="2" type="ORF">JHX88_20700</name>
    <name evidence="1" type="ORF">SAMN05421772_10113</name>
</gene>
<reference evidence="2 4" key="2">
    <citation type="submission" date="2021-01" db="EMBL/GenBank/DDBJ databases">
        <title>Biogeographic distribution of Paracoccus.</title>
        <authorList>
            <person name="Hollensteiner J."/>
            <person name="Leineberger J."/>
            <person name="Brinkhoff T."/>
            <person name="Daniel R."/>
        </authorList>
    </citation>
    <scope>NUCLEOTIDE SEQUENCE [LARGE SCALE GENOMIC DNA]</scope>
    <source>
        <strain evidence="2 4">DSM 18447</strain>
    </source>
</reference>
<dbReference type="Pfam" id="PF06748">
    <property type="entry name" value="DUF1217"/>
    <property type="match status" value="1"/>
</dbReference>
<evidence type="ECO:0000313" key="4">
    <source>
        <dbReference type="Proteomes" id="UP001215549"/>
    </source>
</evidence>
<organism evidence="1 3">
    <name type="scientific">Paracoccus saliphilus</name>
    <dbReference type="NCBI Taxonomy" id="405559"/>
    <lineage>
        <taxon>Bacteria</taxon>
        <taxon>Pseudomonadati</taxon>
        <taxon>Pseudomonadota</taxon>
        <taxon>Alphaproteobacteria</taxon>
        <taxon>Rhodobacterales</taxon>
        <taxon>Paracoccaceae</taxon>
        <taxon>Paracoccus</taxon>
    </lineage>
</organism>
<dbReference type="EMBL" id="FTOU01000001">
    <property type="protein sequence ID" value="SIS49248.1"/>
    <property type="molecule type" value="Genomic_DNA"/>
</dbReference>
<protein>
    <submittedName>
        <fullName evidence="2">DUF1217 domain-containing protein</fullName>
    </submittedName>
</protein>
<evidence type="ECO:0000313" key="3">
    <source>
        <dbReference type="Proteomes" id="UP000186216"/>
    </source>
</evidence>
<accession>A0AA45W0G9</accession>
<keyword evidence="4" id="KW-1185">Reference proteome</keyword>
<dbReference type="EMBL" id="CP067140">
    <property type="protein sequence ID" value="WCR03164.1"/>
    <property type="molecule type" value="Genomic_DNA"/>
</dbReference>
<dbReference type="SUPFAM" id="SSF158837">
    <property type="entry name" value="AGR C 984p-like"/>
    <property type="match status" value="1"/>
</dbReference>
<dbReference type="Gene3D" id="1.10.3700.10">
    <property type="entry name" value="AGR C 984p-like"/>
    <property type="match status" value="1"/>
</dbReference>
<evidence type="ECO:0000313" key="1">
    <source>
        <dbReference type="EMBL" id="SIS49248.1"/>
    </source>
</evidence>
<dbReference type="InterPro" id="IPR010626">
    <property type="entry name" value="DUF1217"/>
</dbReference>
<dbReference type="Proteomes" id="UP000186216">
    <property type="component" value="Unassembled WGS sequence"/>
</dbReference>
<proteinExistence type="predicted"/>
<sequence>MTPISVGLGGIAGWKVLQRMEGRQKEILARSPAIQRQTGHFRDRLEITGTAEELVGDYRMLSVALGAFGLHDDIGNKAFIKKVLESDLDDRKSLANRLSDKRYFRLAEAFGFHDRKTQTEHLNREQKQAPESDLADRISNAFLDREFERRVGLGDEFLRLALNAQREIGSFGSRDSSDKTLWYEVLGSPPLRKVFEAAFGYGVQFGKLPVDRQVTEVMKGAERLFGSSSFKTIAEPENTDKLIRNFLVRSEIATTASQNRFSAALALLS</sequence>
<dbReference type="Proteomes" id="UP001215549">
    <property type="component" value="Chromosome"/>
</dbReference>
<dbReference type="InterPro" id="IPR023157">
    <property type="entry name" value="AGR-C-984p-like_sf"/>
</dbReference>